<dbReference type="PANTHER" id="PTHR47180">
    <property type="entry name" value="ADP-RIBOSYLATION FACTOR-BINDING PROTEIN GGA1-RELATED"/>
    <property type="match status" value="1"/>
</dbReference>
<dbReference type="AlphaFoldDB" id="A0A9P6PQ57"/>
<gene>
    <name evidence="9" type="ORF">BG011_007441</name>
</gene>
<dbReference type="GO" id="GO:0005802">
    <property type="term" value="C:trans-Golgi network"/>
    <property type="evidence" value="ECO:0007669"/>
    <property type="project" value="TreeGrafter"/>
</dbReference>
<name>A0A9P6PQ57_9FUNG</name>
<dbReference type="Pfam" id="PF02883">
    <property type="entry name" value="Alpha_adaptinC2"/>
    <property type="match status" value="1"/>
</dbReference>
<organism evidence="9 10">
    <name type="scientific">Mortierella polycephala</name>
    <dbReference type="NCBI Taxonomy" id="41804"/>
    <lineage>
        <taxon>Eukaryota</taxon>
        <taxon>Fungi</taxon>
        <taxon>Fungi incertae sedis</taxon>
        <taxon>Mucoromycota</taxon>
        <taxon>Mortierellomycotina</taxon>
        <taxon>Mortierellomycetes</taxon>
        <taxon>Mortierellales</taxon>
        <taxon>Mortierellaceae</taxon>
        <taxon>Mortierella</taxon>
    </lineage>
</organism>
<dbReference type="CDD" id="cd16998">
    <property type="entry name" value="VHS_GGA_fungi"/>
    <property type="match status" value="1"/>
</dbReference>
<evidence type="ECO:0000259" key="6">
    <source>
        <dbReference type="PROSITE" id="PS50179"/>
    </source>
</evidence>
<dbReference type="InterPro" id="IPR008942">
    <property type="entry name" value="ENTH_VHS"/>
</dbReference>
<dbReference type="Gene3D" id="1.25.40.90">
    <property type="match status" value="1"/>
</dbReference>
<dbReference type="GO" id="GO:0043328">
    <property type="term" value="P:protein transport to vacuole involved in ubiquitin-dependent protein catabolic process via the multivesicular body sorting pathway"/>
    <property type="evidence" value="ECO:0007669"/>
    <property type="project" value="TreeGrafter"/>
</dbReference>
<dbReference type="SMART" id="SM00288">
    <property type="entry name" value="VHS"/>
    <property type="match status" value="1"/>
</dbReference>
<comment type="subcellular location">
    <subcellularLocation>
        <location evidence="1">Golgi apparatus</location>
        <location evidence="1">trans-Golgi network</location>
    </subcellularLocation>
</comment>
<dbReference type="GO" id="GO:0043130">
    <property type="term" value="F:ubiquitin binding"/>
    <property type="evidence" value="ECO:0007669"/>
    <property type="project" value="InterPro"/>
</dbReference>
<evidence type="ECO:0000259" key="7">
    <source>
        <dbReference type="PROSITE" id="PS50180"/>
    </source>
</evidence>
<dbReference type="PROSITE" id="PS50909">
    <property type="entry name" value="GAT"/>
    <property type="match status" value="1"/>
</dbReference>
<dbReference type="SUPFAM" id="SSF89009">
    <property type="entry name" value="GAT-like domain"/>
    <property type="match status" value="1"/>
</dbReference>
<dbReference type="PROSITE" id="PS50179">
    <property type="entry name" value="VHS"/>
    <property type="match status" value="1"/>
</dbReference>
<dbReference type="Gene3D" id="2.60.40.1230">
    <property type="match status" value="1"/>
</dbReference>
<dbReference type="SMART" id="SM00809">
    <property type="entry name" value="Alpha_adaptinC2"/>
    <property type="match status" value="1"/>
</dbReference>
<sequence length="574" mass="63318">MSFGKMYKQKSILETYIERACDPLRFEPDLALNLEICDVIKEKQKNTNNMHIAMLALNLLDNCVKNCGHPFHLQISTKEFLNALVRRFPERPLAVPTPVQTRVLEMIHEWYTTLFKTSRIQVLASPKANCSYDTPDHCEFIGLFDQPRSRNILFSIKSPAELEEEDRIAQAAKLQELVRRGRPEDVRAANELVKKMTGFEQDDKPDYAEQASAELNKLMRNASLLIEMLNDVKPGEIIGRGDIFEEIFETCKAAYPKVQKIISENKDPDNIDKLLELNDVLNNVIEQYNQVKSGNLVKAAVPSVSDIEKPSERKQDHGVKSISTPKESSLIDLLDFDGSSSATAPKIAGGLADDLMNLSFQDTPPPPSWGVAGSINLGQTNNSTPITTQSSSAFNGAGGLNYNVFSSPVTSVNPVNVGSSLPIAQSSQKLVQSPKPANVSPLDDFEFVSNTGAPQTGGSINVLLMSKNGFQVDLDIEKQSGPAEKIYKITAYFSNNQNSAISALTFKVAVPRSLRLKLDPQSAQVVAPFSKKSVTQSMTIQCPADATVVRMRYHVSYTVAGKLIEDQGEFSQFP</sequence>
<dbReference type="PROSITE" id="PS50180">
    <property type="entry name" value="GAE"/>
    <property type="match status" value="1"/>
</dbReference>
<comment type="function">
    <text evidence="5">May play a role in the regulation of membrane traffic through the trans-Golgi network.</text>
</comment>
<comment type="caution">
    <text evidence="9">The sequence shown here is derived from an EMBL/GenBank/DDBJ whole genome shotgun (WGS) entry which is preliminary data.</text>
</comment>
<dbReference type="EMBL" id="JAAAJA010000575">
    <property type="protein sequence ID" value="KAG0251689.1"/>
    <property type="molecule type" value="Genomic_DNA"/>
</dbReference>
<protein>
    <submittedName>
        <fullName evidence="9">Uncharacterized protein</fullName>
    </submittedName>
</protein>
<evidence type="ECO:0000256" key="4">
    <source>
        <dbReference type="ARBA" id="ARBA00023034"/>
    </source>
</evidence>
<dbReference type="InterPro" id="IPR004152">
    <property type="entry name" value="GAT_dom"/>
</dbReference>
<dbReference type="Gene3D" id="1.20.5.170">
    <property type="match status" value="1"/>
</dbReference>
<feature type="domain" description="GAT" evidence="8">
    <location>
        <begin position="167"/>
        <end position="293"/>
    </location>
</feature>
<dbReference type="GO" id="GO:0035091">
    <property type="term" value="F:phosphatidylinositol binding"/>
    <property type="evidence" value="ECO:0007669"/>
    <property type="project" value="InterPro"/>
</dbReference>
<dbReference type="InterPro" id="IPR052653">
    <property type="entry name" value="ARF-binding"/>
</dbReference>
<keyword evidence="3" id="KW-0653">Protein transport</keyword>
<dbReference type="PANTHER" id="PTHR47180:SF1">
    <property type="entry name" value="ADP-RIBOSYLATION FACTOR-BINDING PROTEIN GGA1-RELATED"/>
    <property type="match status" value="1"/>
</dbReference>
<evidence type="ECO:0000256" key="1">
    <source>
        <dbReference type="ARBA" id="ARBA00004601"/>
    </source>
</evidence>
<reference evidence="9" key="1">
    <citation type="journal article" date="2020" name="Fungal Divers.">
        <title>Resolving the Mortierellaceae phylogeny through synthesis of multi-gene phylogenetics and phylogenomics.</title>
        <authorList>
            <person name="Vandepol N."/>
            <person name="Liber J."/>
            <person name="Desiro A."/>
            <person name="Na H."/>
            <person name="Kennedy M."/>
            <person name="Barry K."/>
            <person name="Grigoriev I.V."/>
            <person name="Miller A.N."/>
            <person name="O'Donnell K."/>
            <person name="Stajich J.E."/>
            <person name="Bonito G."/>
        </authorList>
    </citation>
    <scope>NUCLEOTIDE SEQUENCE</scope>
    <source>
        <strain evidence="9">KOD948</strain>
    </source>
</reference>
<dbReference type="Proteomes" id="UP000726737">
    <property type="component" value="Unassembled WGS sequence"/>
</dbReference>
<dbReference type="Pfam" id="PF00790">
    <property type="entry name" value="VHS"/>
    <property type="match status" value="1"/>
</dbReference>
<keyword evidence="2" id="KW-0813">Transport</keyword>
<feature type="domain" description="VHS" evidence="6">
    <location>
        <begin position="21"/>
        <end position="155"/>
    </location>
</feature>
<dbReference type="SUPFAM" id="SSF48464">
    <property type="entry name" value="ENTH/VHS domain"/>
    <property type="match status" value="1"/>
</dbReference>
<dbReference type="InterPro" id="IPR008152">
    <property type="entry name" value="Clathrin_a/b/g-adaptin_app_Ig"/>
</dbReference>
<evidence type="ECO:0000256" key="3">
    <source>
        <dbReference type="ARBA" id="ARBA00022927"/>
    </source>
</evidence>
<accession>A0A9P6PQ57</accession>
<evidence type="ECO:0000259" key="8">
    <source>
        <dbReference type="PROSITE" id="PS50909"/>
    </source>
</evidence>
<dbReference type="Gene3D" id="1.20.58.160">
    <property type="match status" value="1"/>
</dbReference>
<dbReference type="InterPro" id="IPR013041">
    <property type="entry name" value="Clathrin_app_Ig-like_sf"/>
</dbReference>
<evidence type="ECO:0000313" key="10">
    <source>
        <dbReference type="Proteomes" id="UP000726737"/>
    </source>
</evidence>
<evidence type="ECO:0000313" key="9">
    <source>
        <dbReference type="EMBL" id="KAG0251689.1"/>
    </source>
</evidence>
<dbReference type="CDD" id="cd14235">
    <property type="entry name" value="GAT_GGA_fungi"/>
    <property type="match status" value="1"/>
</dbReference>
<feature type="domain" description="GAE" evidence="7">
    <location>
        <begin position="457"/>
        <end position="574"/>
    </location>
</feature>
<evidence type="ECO:0000256" key="2">
    <source>
        <dbReference type="ARBA" id="ARBA00022448"/>
    </source>
</evidence>
<dbReference type="GO" id="GO:0006896">
    <property type="term" value="P:Golgi to vacuole transport"/>
    <property type="evidence" value="ECO:0007669"/>
    <property type="project" value="UniProtKB-ARBA"/>
</dbReference>
<dbReference type="InterPro" id="IPR002014">
    <property type="entry name" value="VHS_dom"/>
</dbReference>
<dbReference type="GO" id="GO:0006895">
    <property type="term" value="P:Golgi to endosome transport"/>
    <property type="evidence" value="ECO:0007669"/>
    <property type="project" value="TreeGrafter"/>
</dbReference>
<dbReference type="SUPFAM" id="SSF49348">
    <property type="entry name" value="Clathrin adaptor appendage domain"/>
    <property type="match status" value="1"/>
</dbReference>
<dbReference type="FunFam" id="1.25.40.90:FF:000008">
    <property type="entry name" value="VHS domain protein"/>
    <property type="match status" value="1"/>
</dbReference>
<keyword evidence="4" id="KW-0333">Golgi apparatus</keyword>
<dbReference type="InterPro" id="IPR038425">
    <property type="entry name" value="GAT_sf"/>
</dbReference>
<evidence type="ECO:0000256" key="5">
    <source>
        <dbReference type="ARBA" id="ARBA00053552"/>
    </source>
</evidence>
<proteinExistence type="predicted"/>
<dbReference type="Pfam" id="PF03127">
    <property type="entry name" value="GAT"/>
    <property type="match status" value="1"/>
</dbReference>
<keyword evidence="10" id="KW-1185">Reference proteome</keyword>
<dbReference type="GO" id="GO:0005829">
    <property type="term" value="C:cytosol"/>
    <property type="evidence" value="ECO:0007669"/>
    <property type="project" value="GOC"/>
</dbReference>
<dbReference type="InterPro" id="IPR008153">
    <property type="entry name" value="GAE_dom"/>
</dbReference>
<dbReference type="OrthoDB" id="2018246at2759"/>